<keyword evidence="3" id="KW-1185">Reference proteome</keyword>
<dbReference type="EMBL" id="VLLL01000007">
    <property type="protein sequence ID" value="TWJ10818.1"/>
    <property type="molecule type" value="Genomic_DNA"/>
</dbReference>
<proteinExistence type="predicted"/>
<evidence type="ECO:0000256" key="1">
    <source>
        <dbReference type="SAM" id="MobiDB-lite"/>
    </source>
</evidence>
<feature type="region of interest" description="Disordered" evidence="1">
    <location>
        <begin position="770"/>
        <end position="789"/>
    </location>
</feature>
<name>A0A562UZ51_9ACTN</name>
<accession>A0A562UZ51</accession>
<comment type="caution">
    <text evidence="2">The sequence shown here is derived from an EMBL/GenBank/DDBJ whole genome shotgun (WGS) entry which is preliminary data.</text>
</comment>
<dbReference type="OrthoDB" id="218750at2"/>
<evidence type="ECO:0000313" key="2">
    <source>
        <dbReference type="EMBL" id="TWJ10818.1"/>
    </source>
</evidence>
<evidence type="ECO:0008006" key="4">
    <source>
        <dbReference type="Google" id="ProtNLM"/>
    </source>
</evidence>
<sequence length="1498" mass="164876">MTSDALLRAGLAPLDAPDGMPLRARTYSHPALGTRPVVRLAGDQVAEAEDRTLEFLGFTEPRISEPLGRIVAGGSGYPAWALINDPDNGRLALSVVPDMERAARKAVASPLDAQAGFTQIAAKLPQTHLPSFWEQAGRAFLDADRAHFAGQMFGRAREVERVHALPVDENLRRAVFLEFALAGALSVKALTEYLNELTSRYDPDTAADSFESLTLGRIRGGLSPWADLPKQWRRLTKSAGRDSTAEERRLLAELLDAAPMRSAPVKFWQQCRASLVALGRSEPRHARSLLFLFPQTNGRQDATAGFFEWWLDLLDDAGALRLLAESDAPVEWMNRAVAELKVSDRRQSAPQRLIDLVKELAPRLTGLDLGSEQRRYNPRINMDLLSVCLTSGVAIKEPDAKAHLGPGDWYASANTEIDPIAADPRFRPMLYRALDRLAGHAEAIRHPKLRPVIEDWITSRAERTVDCGLLDLDAVLPLFTHVELESFPKADRALIDIDVAETLARSLRAGLPGELGWAAFDEAVSELDGRIRMTASWPILTVYSTEKAIAIGPQGRIAEHELRFAGKPSRIIVTYSDDAFMVVWNVSYSTNHFYWSHDPARVEELKTSWIGDRSEDQGYHLLNPQGRLLSRGEVLHRGQDTLEAQRWKGLTDGETFWSAANHSWDVHEIDPATGELGRVSFPSFFDDAERPAGHKWSITYSSLVALPGGIPGSPLGSRGDLMGFRVSTGDDGHAITGVDGRHATLPTGHSIPWALIDIPGVDSPRMLTGTGRNRLVDPQGRAHSTIGIGGREAPPKAFWHFMTPRDPESSKILRDIDRETAWRLIKAAHEDIETRRDESEDRKPARLETELSEVGITHERIRDHVAAVVREATRMARNRELMLKPENAPTKWTPSIDRQGLSTGLSGLRQGDNVYNDNTAEVFEAQIGFLAGTIGSDDAAKHAWQRYGDWTDLLGRFAALAVRAVSPAFDESARNALRRMLTLAAESPITSGDVRIGAMTSGEHVGVRNADGALITTTTIRVDGVTHYVFLEVGRPERPAVSNELRAVTTGWGASARIKEFLAAVERQPVVEVDPAAVALLSERTGMSSGAATLLLTGLPRVTVYETHFLDADTRKRLGLTSAAAQSGRATVRRLRQDDALDFYEEVLGDDPTILWDQPRFAAGLAEAWVKRHGRSVPLSEETRAQADKIGLSHGADSVLRFFTDGDRAFCDKSGLLSPRELNDVQQAACWAYASLPEGDPVRDGIPRALAAAHADVADESQLFGIGYLDVPDDLLSEDERHIAQLGRTAYDGGLVVAEQRGRRQSRTYFRPARLTDDSAGTALRAIDYTGVVRLVDWFRSPDAADIAARIGKIPAGRYEADPRASVPHLVAEARDDLGLSEEAATLYLQLLALPEPTDRNVRTWNGWTPARHKKAIAELLEKELVVAAKRSRAGRGVFLPGGWQDLKAPAKPRETWKEPLYPAPPTSYYASSPLVNRPLTELFTQAWRRHTSGEGPR</sequence>
<evidence type="ECO:0000313" key="3">
    <source>
        <dbReference type="Proteomes" id="UP000321617"/>
    </source>
</evidence>
<protein>
    <recommendedName>
        <fullName evidence="4">DNA-binding protein</fullName>
    </recommendedName>
</protein>
<reference evidence="2 3" key="1">
    <citation type="journal article" date="2013" name="Stand. Genomic Sci.">
        <title>Genomic Encyclopedia of Type Strains, Phase I: The one thousand microbial genomes (KMG-I) project.</title>
        <authorList>
            <person name="Kyrpides N.C."/>
            <person name="Woyke T."/>
            <person name="Eisen J.A."/>
            <person name="Garrity G."/>
            <person name="Lilburn T.G."/>
            <person name="Beck B.J."/>
            <person name="Whitman W.B."/>
            <person name="Hugenholtz P."/>
            <person name="Klenk H.P."/>
        </authorList>
    </citation>
    <scope>NUCLEOTIDE SEQUENCE [LARGE SCALE GENOMIC DNA]</scope>
    <source>
        <strain evidence="2 3">DSM 45044</strain>
    </source>
</reference>
<dbReference type="RefSeq" id="WP_147141887.1">
    <property type="nucleotide sequence ID" value="NZ_BAABIJ010000003.1"/>
</dbReference>
<dbReference type="Proteomes" id="UP000321617">
    <property type="component" value="Unassembled WGS sequence"/>
</dbReference>
<organism evidence="2 3">
    <name type="scientific">Stackebrandtia albiflava</name>
    <dbReference type="NCBI Taxonomy" id="406432"/>
    <lineage>
        <taxon>Bacteria</taxon>
        <taxon>Bacillati</taxon>
        <taxon>Actinomycetota</taxon>
        <taxon>Actinomycetes</taxon>
        <taxon>Glycomycetales</taxon>
        <taxon>Glycomycetaceae</taxon>
        <taxon>Stackebrandtia</taxon>
    </lineage>
</organism>
<gene>
    <name evidence="2" type="ORF">LX16_4242</name>
</gene>